<feature type="region of interest" description="Disordered" evidence="2">
    <location>
        <begin position="589"/>
        <end position="682"/>
    </location>
</feature>
<dbReference type="PROSITE" id="PS50157">
    <property type="entry name" value="ZINC_FINGER_C2H2_2"/>
    <property type="match status" value="1"/>
</dbReference>
<evidence type="ECO:0000313" key="5">
    <source>
        <dbReference type="Proteomes" id="UP000008792"/>
    </source>
</evidence>
<name>A0A0Q9W2V3_DROVI</name>
<protein>
    <submittedName>
        <fullName evidence="4">Uncharacterized protein, isoform B</fullName>
    </submittedName>
</protein>
<sequence>MSSFLNLLSDDCVNFEKCGDVIVSTKDNMIGIFCHFCCDIYTNLSEFLHHLQWMHNNRLGFTKPHNVYTVEELMAQEEAQTQANLSSHSSDSGLPADATAAAEATCLGRGNSCDMATEPINQNICKALSELDYRRTKTINKNETVLQWRAEVDKCIPLPADAETRDILAEVEALLAESDPSTKDTIVPDKAQPQAKDETEVQTATLPDIDEQHKEHSKAEHLKNKQTPVESTIPKTRDCKVNNTDTQLEEHNTSSARRSNLETTKLKSAKSKSTCNYKSYAIARSVRKRQQQQRLNNIKKRIVRSLENDSRKLQYVPLKLANMETLIEDLLKIKNMPQQKQMPSIEPLAKDECKLSPAKIEDLLNTGPKLNMQGGDNSKLLKNNTASSTVEIVLTVSEFRGPIAKDAALINPKSNPNRALVSTIKADDKKAIVRDTKNIKVQTQPEPNTSSLKQDKENVSVVAQLPSKALIKTSSSGTAKKSVELIKDPALINLKSRLNSNPTQSVQSLVEEIKADERKFLIILNDRKGKSLAETKPNAADLAKHTTKMPGNLNSEKPRASRSDPIVINKIEILPKLNINNVHNSQLTKKNPQTQQKVPMLGSSQAQNNNQARKTAVKRRSSVAVDRSTTISSEMPIRRPSYPVPSTQSSRLQTIKREPPKPEGNANKRKQAAMHITDSSKVAAEAKRTKTEHSTSDSGSLGFNLSDSVVEFLQRDLKTLTNADSLLQLAEPGELERSGGELSEHEQKQALAQQKATEIKTNSEPKELRNDLYLLRAVGLSIIKDANYEELKTIEFVDALRARAAKFVIMLRKYTTKIKHTATRFNKQQAQNIVKELLMFTAEVNAEFKINLNVCELKRILNLINAWHAQQIDLKFFKKITLTSTIEHYMKLFAFMPKINSCAYYCEWCEESSSNKSRYEKHRIIHLYRSICPHCKRVFKKQGCLINHLRSTHGQEQ</sequence>
<dbReference type="STRING" id="7244.A0A0Q9W2V3"/>
<evidence type="ECO:0000313" key="4">
    <source>
        <dbReference type="EMBL" id="KRF79449.1"/>
    </source>
</evidence>
<dbReference type="InParanoid" id="A0A0Q9W2V3"/>
<feature type="compositionally biased region" description="Polar residues" evidence="2">
    <location>
        <begin position="253"/>
        <end position="262"/>
    </location>
</feature>
<keyword evidence="5" id="KW-1185">Reference proteome</keyword>
<dbReference type="EMBL" id="CH940648">
    <property type="protein sequence ID" value="KRF79449.1"/>
    <property type="molecule type" value="Genomic_DNA"/>
</dbReference>
<accession>A0A0Q9W2V3</accession>
<evidence type="ECO:0000259" key="3">
    <source>
        <dbReference type="PROSITE" id="PS50157"/>
    </source>
</evidence>
<proteinExistence type="predicted"/>
<dbReference type="AlphaFoldDB" id="A0A0Q9W2V3"/>
<gene>
    <name evidence="4" type="primary">Dvir\GJ21520</name>
    <name evidence="4" type="ORF">Dvir_GJ21520</name>
</gene>
<keyword evidence="1" id="KW-0862">Zinc</keyword>
<dbReference type="OrthoDB" id="8067562at2759"/>
<evidence type="ECO:0000256" key="2">
    <source>
        <dbReference type="SAM" id="MobiDB-lite"/>
    </source>
</evidence>
<feature type="region of interest" description="Disordered" evidence="2">
    <location>
        <begin position="244"/>
        <end position="269"/>
    </location>
</feature>
<feature type="domain" description="C2H2-type" evidence="3">
    <location>
        <begin position="930"/>
        <end position="957"/>
    </location>
</feature>
<keyword evidence="1" id="KW-0863">Zinc-finger</keyword>
<feature type="region of interest" description="Disordered" evidence="2">
    <location>
        <begin position="179"/>
        <end position="201"/>
    </location>
</feature>
<organism evidence="4 5">
    <name type="scientific">Drosophila virilis</name>
    <name type="common">Fruit fly</name>
    <dbReference type="NCBI Taxonomy" id="7244"/>
    <lineage>
        <taxon>Eukaryota</taxon>
        <taxon>Metazoa</taxon>
        <taxon>Ecdysozoa</taxon>
        <taxon>Arthropoda</taxon>
        <taxon>Hexapoda</taxon>
        <taxon>Insecta</taxon>
        <taxon>Pterygota</taxon>
        <taxon>Neoptera</taxon>
        <taxon>Endopterygota</taxon>
        <taxon>Diptera</taxon>
        <taxon>Brachycera</taxon>
        <taxon>Muscomorpha</taxon>
        <taxon>Ephydroidea</taxon>
        <taxon>Drosophilidae</taxon>
        <taxon>Drosophila</taxon>
    </lineage>
</organism>
<dbReference type="eggNOG" id="ENOG502T9CV">
    <property type="taxonomic scope" value="Eukaryota"/>
</dbReference>
<dbReference type="InterPro" id="IPR013087">
    <property type="entry name" value="Znf_C2H2_type"/>
</dbReference>
<dbReference type="PROSITE" id="PS00028">
    <property type="entry name" value="ZINC_FINGER_C2H2_1"/>
    <property type="match status" value="1"/>
</dbReference>
<dbReference type="GO" id="GO:0008270">
    <property type="term" value="F:zinc ion binding"/>
    <property type="evidence" value="ECO:0007669"/>
    <property type="project" value="UniProtKB-KW"/>
</dbReference>
<dbReference type="SMART" id="SM00355">
    <property type="entry name" value="ZnF_C2H2"/>
    <property type="match status" value="3"/>
</dbReference>
<feature type="compositionally biased region" description="Polar residues" evidence="2">
    <location>
        <begin position="589"/>
        <end position="613"/>
    </location>
</feature>
<keyword evidence="1" id="KW-0479">Metal-binding</keyword>
<reference evidence="4 5" key="1">
    <citation type="journal article" date="2007" name="Nature">
        <title>Evolution of genes and genomes on the Drosophila phylogeny.</title>
        <authorList>
            <consortium name="Drosophila 12 Genomes Consortium"/>
            <person name="Clark A.G."/>
            <person name="Eisen M.B."/>
            <person name="Smith D.R."/>
            <person name="Bergman C.M."/>
            <person name="Oliver B."/>
            <person name="Markow T.A."/>
            <person name="Kaufman T.C."/>
            <person name="Kellis M."/>
            <person name="Gelbart W."/>
            <person name="Iyer V.N."/>
            <person name="Pollard D.A."/>
            <person name="Sackton T.B."/>
            <person name="Larracuente A.M."/>
            <person name="Singh N.D."/>
            <person name="Abad J.P."/>
            <person name="Abt D.N."/>
            <person name="Adryan B."/>
            <person name="Aguade M."/>
            <person name="Akashi H."/>
            <person name="Anderson W.W."/>
            <person name="Aquadro C.F."/>
            <person name="Ardell D.H."/>
            <person name="Arguello R."/>
            <person name="Artieri C.G."/>
            <person name="Barbash D.A."/>
            <person name="Barker D."/>
            <person name="Barsanti P."/>
            <person name="Batterham P."/>
            <person name="Batzoglou S."/>
            <person name="Begun D."/>
            <person name="Bhutkar A."/>
            <person name="Blanco E."/>
            <person name="Bosak S.A."/>
            <person name="Bradley R.K."/>
            <person name="Brand A.D."/>
            <person name="Brent M.R."/>
            <person name="Brooks A.N."/>
            <person name="Brown R.H."/>
            <person name="Butlin R.K."/>
            <person name="Caggese C."/>
            <person name="Calvi B.R."/>
            <person name="Bernardo de Carvalho A."/>
            <person name="Caspi A."/>
            <person name="Castrezana S."/>
            <person name="Celniker S.E."/>
            <person name="Chang J.L."/>
            <person name="Chapple C."/>
            <person name="Chatterji S."/>
            <person name="Chinwalla A."/>
            <person name="Civetta A."/>
            <person name="Clifton S.W."/>
            <person name="Comeron J.M."/>
            <person name="Costello J.C."/>
            <person name="Coyne J.A."/>
            <person name="Daub J."/>
            <person name="David R.G."/>
            <person name="Delcher A.L."/>
            <person name="Delehaunty K."/>
            <person name="Do C.B."/>
            <person name="Ebling H."/>
            <person name="Edwards K."/>
            <person name="Eickbush T."/>
            <person name="Evans J.D."/>
            <person name="Filipski A."/>
            <person name="Findeiss S."/>
            <person name="Freyhult E."/>
            <person name="Fulton L."/>
            <person name="Fulton R."/>
            <person name="Garcia A.C."/>
            <person name="Gardiner A."/>
            <person name="Garfield D.A."/>
            <person name="Garvin B.E."/>
            <person name="Gibson G."/>
            <person name="Gilbert D."/>
            <person name="Gnerre S."/>
            <person name="Godfrey J."/>
            <person name="Good R."/>
            <person name="Gotea V."/>
            <person name="Gravely B."/>
            <person name="Greenberg A.J."/>
            <person name="Griffiths-Jones S."/>
            <person name="Gross S."/>
            <person name="Guigo R."/>
            <person name="Gustafson E.A."/>
            <person name="Haerty W."/>
            <person name="Hahn M.W."/>
            <person name="Halligan D.L."/>
            <person name="Halpern A.L."/>
            <person name="Halter G.M."/>
            <person name="Han M.V."/>
            <person name="Heger A."/>
            <person name="Hillier L."/>
            <person name="Hinrichs A.S."/>
            <person name="Holmes I."/>
            <person name="Hoskins R.A."/>
            <person name="Hubisz M.J."/>
            <person name="Hultmark D."/>
            <person name="Huntley M.A."/>
            <person name="Jaffe D.B."/>
            <person name="Jagadeeshan S."/>
            <person name="Jeck W.R."/>
            <person name="Johnson J."/>
            <person name="Jones C.D."/>
            <person name="Jordan W.C."/>
            <person name="Karpen G.H."/>
            <person name="Kataoka E."/>
            <person name="Keightley P.D."/>
            <person name="Kheradpour P."/>
            <person name="Kirkness E.F."/>
            <person name="Koerich L.B."/>
            <person name="Kristiansen K."/>
            <person name="Kudrna D."/>
            <person name="Kulathinal R.J."/>
            <person name="Kumar S."/>
            <person name="Kwok R."/>
            <person name="Lander E."/>
            <person name="Langley C.H."/>
            <person name="Lapoint R."/>
            <person name="Lazzaro B.P."/>
            <person name="Lee S.J."/>
            <person name="Levesque L."/>
            <person name="Li R."/>
            <person name="Lin C.F."/>
            <person name="Lin M.F."/>
            <person name="Lindblad-Toh K."/>
            <person name="Llopart A."/>
            <person name="Long M."/>
            <person name="Low L."/>
            <person name="Lozovsky E."/>
            <person name="Lu J."/>
            <person name="Luo M."/>
            <person name="Machado C.A."/>
            <person name="Makalowski W."/>
            <person name="Marzo M."/>
            <person name="Matsuda M."/>
            <person name="Matzkin L."/>
            <person name="McAllister B."/>
            <person name="McBride C.S."/>
            <person name="McKernan B."/>
            <person name="McKernan K."/>
            <person name="Mendez-Lago M."/>
            <person name="Minx P."/>
            <person name="Mollenhauer M.U."/>
            <person name="Montooth K."/>
            <person name="Mount S.M."/>
            <person name="Mu X."/>
            <person name="Myers E."/>
            <person name="Negre B."/>
            <person name="Newfeld S."/>
            <person name="Nielsen R."/>
            <person name="Noor M.A."/>
            <person name="O'Grady P."/>
            <person name="Pachter L."/>
            <person name="Papaceit M."/>
            <person name="Parisi M.J."/>
            <person name="Parisi M."/>
            <person name="Parts L."/>
            <person name="Pedersen J.S."/>
            <person name="Pesole G."/>
            <person name="Phillippy A.M."/>
            <person name="Ponting C.P."/>
            <person name="Pop M."/>
            <person name="Porcelli D."/>
            <person name="Powell J.R."/>
            <person name="Prohaska S."/>
            <person name="Pruitt K."/>
            <person name="Puig M."/>
            <person name="Quesneville H."/>
            <person name="Ram K.R."/>
            <person name="Rand D."/>
            <person name="Rasmussen M.D."/>
            <person name="Reed L.K."/>
            <person name="Reenan R."/>
            <person name="Reily A."/>
            <person name="Remington K.A."/>
            <person name="Rieger T.T."/>
            <person name="Ritchie M.G."/>
            <person name="Robin C."/>
            <person name="Rogers Y.H."/>
            <person name="Rohde C."/>
            <person name="Rozas J."/>
            <person name="Rubenfield M.J."/>
            <person name="Ruiz A."/>
            <person name="Russo S."/>
            <person name="Salzberg S.L."/>
            <person name="Sanchez-Gracia A."/>
            <person name="Saranga D.J."/>
            <person name="Sato H."/>
            <person name="Schaeffer S.W."/>
            <person name="Schatz M.C."/>
            <person name="Schlenke T."/>
            <person name="Schwartz R."/>
            <person name="Segarra C."/>
            <person name="Singh R.S."/>
            <person name="Sirot L."/>
            <person name="Sirota M."/>
            <person name="Sisneros N.B."/>
            <person name="Smith C.D."/>
            <person name="Smith T.F."/>
            <person name="Spieth J."/>
            <person name="Stage D.E."/>
            <person name="Stark A."/>
            <person name="Stephan W."/>
            <person name="Strausberg R.L."/>
            <person name="Strempel S."/>
            <person name="Sturgill D."/>
            <person name="Sutton G."/>
            <person name="Sutton G.G."/>
            <person name="Tao W."/>
            <person name="Teichmann S."/>
            <person name="Tobari Y.N."/>
            <person name="Tomimura Y."/>
            <person name="Tsolas J.M."/>
            <person name="Valente V.L."/>
            <person name="Venter E."/>
            <person name="Venter J.C."/>
            <person name="Vicario S."/>
            <person name="Vieira F.G."/>
            <person name="Vilella A.J."/>
            <person name="Villasante A."/>
            <person name="Walenz B."/>
            <person name="Wang J."/>
            <person name="Wasserman M."/>
            <person name="Watts T."/>
            <person name="Wilson D."/>
            <person name="Wilson R.K."/>
            <person name="Wing R.A."/>
            <person name="Wolfner M.F."/>
            <person name="Wong A."/>
            <person name="Wong G.K."/>
            <person name="Wu C.I."/>
            <person name="Wu G."/>
            <person name="Yamamoto D."/>
            <person name="Yang H.P."/>
            <person name="Yang S.P."/>
            <person name="Yorke J.A."/>
            <person name="Yoshida K."/>
            <person name="Zdobnov E."/>
            <person name="Zhang P."/>
            <person name="Zhang Y."/>
            <person name="Zimin A.V."/>
            <person name="Baldwin J."/>
            <person name="Abdouelleil A."/>
            <person name="Abdulkadir J."/>
            <person name="Abebe A."/>
            <person name="Abera B."/>
            <person name="Abreu J."/>
            <person name="Acer S.C."/>
            <person name="Aftuck L."/>
            <person name="Alexander A."/>
            <person name="An P."/>
            <person name="Anderson E."/>
            <person name="Anderson S."/>
            <person name="Arachi H."/>
            <person name="Azer M."/>
            <person name="Bachantsang P."/>
            <person name="Barry A."/>
            <person name="Bayul T."/>
            <person name="Berlin A."/>
            <person name="Bessette D."/>
            <person name="Bloom T."/>
            <person name="Blye J."/>
            <person name="Boguslavskiy L."/>
            <person name="Bonnet C."/>
            <person name="Boukhgalter B."/>
            <person name="Bourzgui I."/>
            <person name="Brown A."/>
            <person name="Cahill P."/>
            <person name="Channer S."/>
            <person name="Cheshatsang Y."/>
            <person name="Chuda L."/>
            <person name="Citroen M."/>
            <person name="Collymore A."/>
            <person name="Cooke P."/>
            <person name="Costello M."/>
            <person name="D'Aco K."/>
            <person name="Daza R."/>
            <person name="De Haan G."/>
            <person name="DeGray S."/>
            <person name="DeMaso C."/>
            <person name="Dhargay N."/>
            <person name="Dooley K."/>
            <person name="Dooley E."/>
            <person name="Doricent M."/>
            <person name="Dorje P."/>
            <person name="Dorjee K."/>
            <person name="Dupes A."/>
            <person name="Elong R."/>
            <person name="Falk J."/>
            <person name="Farina A."/>
            <person name="Faro S."/>
            <person name="Ferguson D."/>
            <person name="Fisher S."/>
            <person name="Foley C.D."/>
            <person name="Franke A."/>
            <person name="Friedrich D."/>
            <person name="Gadbois L."/>
            <person name="Gearin G."/>
            <person name="Gearin C.R."/>
            <person name="Giannoukos G."/>
            <person name="Goode T."/>
            <person name="Graham J."/>
            <person name="Grandbois E."/>
            <person name="Grewal S."/>
            <person name="Gyaltsen K."/>
            <person name="Hafez N."/>
            <person name="Hagos B."/>
            <person name="Hall J."/>
            <person name="Henson C."/>
            <person name="Hollinger A."/>
            <person name="Honan T."/>
            <person name="Huard M.D."/>
            <person name="Hughes L."/>
            <person name="Hurhula B."/>
            <person name="Husby M.E."/>
            <person name="Kamat A."/>
            <person name="Kanga B."/>
            <person name="Kashin S."/>
            <person name="Khazanovich D."/>
            <person name="Kisner P."/>
            <person name="Lance K."/>
            <person name="Lara M."/>
            <person name="Lee W."/>
            <person name="Lennon N."/>
            <person name="Letendre F."/>
            <person name="LeVine R."/>
            <person name="Lipovsky A."/>
            <person name="Liu X."/>
            <person name="Liu J."/>
            <person name="Liu S."/>
            <person name="Lokyitsang T."/>
            <person name="Lokyitsang Y."/>
            <person name="Lubonja R."/>
            <person name="Lui A."/>
            <person name="MacDonald P."/>
            <person name="Magnisalis V."/>
            <person name="Maru K."/>
            <person name="Matthews C."/>
            <person name="McCusker W."/>
            <person name="McDonough S."/>
            <person name="Mehta T."/>
            <person name="Meldrim J."/>
            <person name="Meneus L."/>
            <person name="Mihai O."/>
            <person name="Mihalev A."/>
            <person name="Mihova T."/>
            <person name="Mittelman R."/>
            <person name="Mlenga V."/>
            <person name="Montmayeur A."/>
            <person name="Mulrain L."/>
            <person name="Navidi A."/>
            <person name="Naylor J."/>
            <person name="Negash T."/>
            <person name="Nguyen T."/>
            <person name="Nguyen N."/>
            <person name="Nicol R."/>
            <person name="Norbu C."/>
            <person name="Norbu N."/>
            <person name="Novod N."/>
            <person name="O'Neill B."/>
            <person name="Osman S."/>
            <person name="Markiewicz E."/>
            <person name="Oyono O.L."/>
            <person name="Patti C."/>
            <person name="Phunkhang P."/>
            <person name="Pierre F."/>
            <person name="Priest M."/>
            <person name="Raghuraman S."/>
            <person name="Rege F."/>
            <person name="Reyes R."/>
            <person name="Rise C."/>
            <person name="Rogov P."/>
            <person name="Ross K."/>
            <person name="Ryan E."/>
            <person name="Settipalli S."/>
            <person name="Shea T."/>
            <person name="Sherpa N."/>
            <person name="Shi L."/>
            <person name="Shih D."/>
            <person name="Sparrow T."/>
            <person name="Spaulding J."/>
            <person name="Stalker J."/>
            <person name="Stange-Thomann N."/>
            <person name="Stavropoulos S."/>
            <person name="Stone C."/>
            <person name="Strader C."/>
            <person name="Tesfaye S."/>
            <person name="Thomson T."/>
            <person name="Thoulutsang Y."/>
            <person name="Thoulutsang D."/>
            <person name="Topham K."/>
            <person name="Topping I."/>
            <person name="Tsamla T."/>
            <person name="Vassiliev H."/>
            <person name="Vo A."/>
            <person name="Wangchuk T."/>
            <person name="Wangdi T."/>
            <person name="Weiand M."/>
            <person name="Wilkinson J."/>
            <person name="Wilson A."/>
            <person name="Yadav S."/>
            <person name="Young G."/>
            <person name="Yu Q."/>
            <person name="Zembek L."/>
            <person name="Zhong D."/>
            <person name="Zimmer A."/>
            <person name="Zwirko Z."/>
            <person name="Jaffe D.B."/>
            <person name="Alvarez P."/>
            <person name="Brockman W."/>
            <person name="Butler J."/>
            <person name="Chin C."/>
            <person name="Gnerre S."/>
            <person name="Grabherr M."/>
            <person name="Kleber M."/>
            <person name="Mauceli E."/>
            <person name="MacCallum I."/>
        </authorList>
    </citation>
    <scope>NUCLEOTIDE SEQUENCE [LARGE SCALE GENOMIC DNA]</scope>
    <source>
        <strain evidence="5">Tucson 15010-1051.87</strain>
    </source>
</reference>
<dbReference type="FunCoup" id="A0A0Q9W2V3">
    <property type="interactions" value="187"/>
</dbReference>
<feature type="compositionally biased region" description="Polar residues" evidence="2">
    <location>
        <begin position="644"/>
        <end position="653"/>
    </location>
</feature>
<dbReference type="Proteomes" id="UP000008792">
    <property type="component" value="Unassembled WGS sequence"/>
</dbReference>
<evidence type="ECO:0000256" key="1">
    <source>
        <dbReference type="PROSITE-ProRule" id="PRU00042"/>
    </source>
</evidence>